<dbReference type="Pfam" id="PF04738">
    <property type="entry name" value="Lant_dehydr_N"/>
    <property type="match status" value="1"/>
</dbReference>
<protein>
    <submittedName>
        <fullName evidence="2">Lantibiotic dehydratase domain protein</fullName>
    </submittedName>
</protein>
<name>A0AA87AJV9_9LACO</name>
<comment type="caution">
    <text evidence="2">The sequence shown here is derived from an EMBL/GenBank/DDBJ whole genome shotgun (WGS) entry which is preliminary data.</text>
</comment>
<evidence type="ECO:0000313" key="3">
    <source>
        <dbReference type="Proteomes" id="UP000003672"/>
    </source>
</evidence>
<proteinExistence type="predicted"/>
<organism evidence="2 3">
    <name type="scientific">Lactobacillus paragasseri JV-V03</name>
    <dbReference type="NCBI Taxonomy" id="525326"/>
    <lineage>
        <taxon>Bacteria</taxon>
        <taxon>Bacillati</taxon>
        <taxon>Bacillota</taxon>
        <taxon>Bacilli</taxon>
        <taxon>Lactobacillales</taxon>
        <taxon>Lactobacillaceae</taxon>
        <taxon>Lactobacillus</taxon>
    </lineage>
</organism>
<dbReference type="Proteomes" id="UP000003672">
    <property type="component" value="Unassembled WGS sequence"/>
</dbReference>
<gene>
    <name evidence="2" type="ORF">HMPREF0514_11731</name>
</gene>
<reference evidence="2 3" key="1">
    <citation type="submission" date="2010-06" db="EMBL/GenBank/DDBJ databases">
        <authorList>
            <person name="Muzny D."/>
            <person name="Qin X."/>
            <person name="Buhay C."/>
            <person name="Dugan-Rocha S."/>
            <person name="Ding Y."/>
            <person name="Chen G."/>
            <person name="Hawes A."/>
            <person name="Holder M."/>
            <person name="Jhangiani S."/>
            <person name="Johnson A."/>
            <person name="Khan Z."/>
            <person name="Li Z."/>
            <person name="Liu W."/>
            <person name="Liu X."/>
            <person name="Perez L."/>
            <person name="Shen H."/>
            <person name="Wang Q."/>
            <person name="Watt J."/>
            <person name="Xi L."/>
            <person name="Xin Y."/>
            <person name="Zhou J."/>
            <person name="Deng J."/>
            <person name="Jiang H."/>
            <person name="Liu Y."/>
            <person name="Qu J."/>
            <person name="Song X.-Z."/>
            <person name="Zhang L."/>
            <person name="Villasana D."/>
            <person name="Johnson A."/>
            <person name="Liu J."/>
            <person name="Liyanage D."/>
            <person name="Lorensuhewa L."/>
            <person name="Robinson T."/>
            <person name="Song A."/>
            <person name="Song B.-B."/>
            <person name="Dinh H."/>
            <person name="Thornton R."/>
            <person name="Coyle M."/>
            <person name="Francisco L."/>
            <person name="Jackson L."/>
            <person name="Javaid M."/>
            <person name="Korchina V."/>
            <person name="Kovar C."/>
            <person name="Mata R."/>
            <person name="Mathew T."/>
            <person name="Ngo R."/>
            <person name="Nguyen L."/>
            <person name="Nguyen N."/>
            <person name="Okwuonu G."/>
            <person name="Ongeri F."/>
            <person name="Pham C."/>
            <person name="Simmons D."/>
            <person name="Wilczek-Boney K."/>
            <person name="Hale W."/>
            <person name="Jakkamsetti A."/>
            <person name="Pham P."/>
            <person name="Ruth R."/>
            <person name="San Lucas F."/>
            <person name="Warren J."/>
            <person name="Zhang J."/>
            <person name="Zhao Z."/>
            <person name="Zhou C."/>
            <person name="Zhu D."/>
            <person name="Lee S."/>
            <person name="Bess C."/>
            <person name="Blankenburg K."/>
            <person name="Forbes L."/>
            <person name="Fu Q."/>
            <person name="Gubbala S."/>
            <person name="Hirani K."/>
            <person name="Jayaseelan J.C."/>
            <person name="Lara F."/>
            <person name="Munidasa M."/>
            <person name="Palculict T."/>
            <person name="Patil S."/>
            <person name="Pu L.-L."/>
            <person name="Saada N."/>
            <person name="Tang L."/>
            <person name="Weissenberger G."/>
            <person name="Zhu Y."/>
            <person name="Hemphill L."/>
            <person name="Shang Y."/>
            <person name="Youmans B."/>
            <person name="Ayvaz T."/>
            <person name="Ross M."/>
            <person name="Santibanez J."/>
            <person name="Aqrawi P."/>
            <person name="Gross S."/>
            <person name="Joshi V."/>
            <person name="Fowler G."/>
            <person name="Nazareth L."/>
            <person name="Reid J."/>
            <person name="Worley K."/>
            <person name="Petrosino J."/>
            <person name="Highlander S."/>
            <person name="Gibbs R."/>
        </authorList>
    </citation>
    <scope>NUCLEOTIDE SEQUENCE [LARGE SCALE GENOMIC DNA]</scope>
    <source>
        <strain evidence="2 3">JV-V03</strain>
    </source>
</reference>
<accession>A0AA87AJV9</accession>
<dbReference type="InterPro" id="IPR006827">
    <property type="entry name" value="Lant_deHydtase_N"/>
</dbReference>
<evidence type="ECO:0000313" key="2">
    <source>
        <dbReference type="EMBL" id="EFJ68964.1"/>
    </source>
</evidence>
<sequence length="844" mass="100496">MNYLFNLNDFYLKLNKINRKESKLEDHLINLDKELFITIGKLPQVHYKKAIKIKQKIKKKNIQSLDQRDLYIFPDKVKKDIISLQREYINVLNEKENLKQEYILQLQHEIAMLKINCKDDFFLNGLLFSLDESTIQEIVKFIKNERLSGKSRRKISKTLKNYMNRATMKPSPFSTFVMNSIYFNNITFTDLLKQDLSLDNKIHVYLNEMIIQDIISLLSGDYELINQLYIKINPTMIESENYYKFYNNKKSYYREAEIKLQKNIKIEVIINFIKDLAANNVKVSKLINIICNSRYSKMFETQKSVFNLILRLVNIGLLETNLNISQMDFHALEKIVKLLNSVSISKYDKLASHLNHIYENLVKINDSKLNIEKTLKYKNSIYNDIKVIALNYNLENLLKIKYKNLLYENYTDPSIISNDNLNNIDLRVEDFDSISKLYKIFDNNLVSQIEYREFFKDKFDIREKVRLVDFFAEITKIKANDKMRLISGCRDLQQILRIRKEFCDFLKENLLSEKDIEIPDDLLNRIWKKAPKIVKLKTNYGVYFQFDEELIINSIAPGYGRHFSRYLTDLSEDDKIKVKKAILDFNDALRIKGKSVYADIGTTLGFNINKHELIYDDVIRYPNSYVNPIKNSIDLSNLYVKYDAKRQSLKVINSDDTEIKIVPLGFQFYRAAPNLYKFLSILSNTQGIRLSLWDVFFELQKEKEDIYHFPRIIYKNIVIERETWKIPLKEVRDRLSNSNFDNYAEMIKFFDKNNIPLNFFAKFFPQLDVFLNYRNKQLKNLEYSLTTTNFRKPQFYDLQSVLDFLNISNIIRKCKFSYFTIQECLPKKKKDKTIREYLIEINDE</sequence>
<feature type="domain" description="Lantibiotic dehydratase N-terminal" evidence="1">
    <location>
        <begin position="135"/>
        <end position="369"/>
    </location>
</feature>
<dbReference type="EMBL" id="ACGO02000004">
    <property type="protein sequence ID" value="EFJ68964.1"/>
    <property type="molecule type" value="Genomic_DNA"/>
</dbReference>
<dbReference type="AlphaFoldDB" id="A0AA87AJV9"/>
<evidence type="ECO:0000259" key="1">
    <source>
        <dbReference type="Pfam" id="PF04738"/>
    </source>
</evidence>